<dbReference type="Gene3D" id="3.40.5.30">
    <property type="entry name" value="(Trans)glycosidases - domain 2"/>
    <property type="match status" value="1"/>
</dbReference>
<evidence type="ECO:0000313" key="10">
    <source>
        <dbReference type="Proteomes" id="UP000189674"/>
    </source>
</evidence>
<evidence type="ECO:0000256" key="7">
    <source>
        <dbReference type="SAM" id="SignalP"/>
    </source>
</evidence>
<dbReference type="InterPro" id="IPR011583">
    <property type="entry name" value="Chitinase_II/V-like_cat"/>
</dbReference>
<dbReference type="AlphaFoldDB" id="A0A1U9NN77"/>
<dbReference type="GO" id="GO:0005576">
    <property type="term" value="C:extracellular region"/>
    <property type="evidence" value="ECO:0007669"/>
    <property type="project" value="TreeGrafter"/>
</dbReference>
<evidence type="ECO:0000256" key="1">
    <source>
        <dbReference type="ARBA" id="ARBA00000822"/>
    </source>
</evidence>
<dbReference type="SMART" id="SM00636">
    <property type="entry name" value="Glyco_18"/>
    <property type="match status" value="1"/>
</dbReference>
<reference evidence="10" key="1">
    <citation type="submission" date="2017-02" db="EMBL/GenBank/DDBJ databases">
        <title>Comparative genomics and description of representatives of a novel lineage of planctomycetes thriving in anoxic sediments.</title>
        <authorList>
            <person name="Spring S."/>
            <person name="Bunk B."/>
            <person name="Sproer C."/>
        </authorList>
    </citation>
    <scope>NUCLEOTIDE SEQUENCE [LARGE SCALE GENOMIC DNA]</scope>
    <source>
        <strain evidence="10">ST-NAGAB-D1</strain>
    </source>
</reference>
<dbReference type="PROSITE" id="PS51910">
    <property type="entry name" value="GH18_2"/>
    <property type="match status" value="1"/>
</dbReference>
<dbReference type="GO" id="GO:0006032">
    <property type="term" value="P:chitin catabolic process"/>
    <property type="evidence" value="ECO:0007669"/>
    <property type="project" value="TreeGrafter"/>
</dbReference>
<sequence length="383" mass="42475" precursor="true">MRKILITAILFSLLLQFARPTALTAATQPASDFYGSFQVVGYYPDYWWTPIPDLRYDKLTRVIFFSIYPNIDGTLNTSEIDPNRQAELLSDAHQNNVDVSICIGGWGLSDNFSPVAADPATRTAFVNNLLQYCLDHGFDGIDLDWEPVSTATDRANYTALIAELKAAMLPHDLTLSVAVFAAGSEFYSSAIDDIDYLHIMAYDMSSDPSLPHSTCEGAVQAVKHWQSFGFPNSKIILGVPFYGRDGSWTYYSYKQIVQQYSPPPDVDEVAGIHFNGIYTIKAKTKYVMDNNLAGLMFWELTQDTNDHISLLTAMTDQIHASSPPDLNTDGNIGLQDLAHFASNWLSTGCSTANAWCANADLNQSRTVDFADLSIFSHHWPASD</sequence>
<dbReference type="EMBL" id="CP019791">
    <property type="protein sequence ID" value="AQT69353.1"/>
    <property type="molecule type" value="Genomic_DNA"/>
</dbReference>
<protein>
    <recommendedName>
        <fullName evidence="2">chitinase</fullName>
        <ecNumber evidence="2">3.2.1.14</ecNumber>
    </recommendedName>
</protein>
<feature type="signal peptide" evidence="7">
    <location>
        <begin position="1"/>
        <end position="25"/>
    </location>
</feature>
<evidence type="ECO:0000256" key="4">
    <source>
        <dbReference type="ARBA" id="ARBA00023295"/>
    </source>
</evidence>
<dbReference type="GO" id="GO:0008843">
    <property type="term" value="F:endochitinase activity"/>
    <property type="evidence" value="ECO:0007669"/>
    <property type="project" value="UniProtKB-EC"/>
</dbReference>
<feature type="chain" id="PRO_5013160476" description="chitinase" evidence="7">
    <location>
        <begin position="26"/>
        <end position="383"/>
    </location>
</feature>
<dbReference type="InterPro" id="IPR018247">
    <property type="entry name" value="EF_Hand_1_Ca_BS"/>
</dbReference>
<dbReference type="PANTHER" id="PTHR11177">
    <property type="entry name" value="CHITINASE"/>
    <property type="match status" value="1"/>
</dbReference>
<evidence type="ECO:0000256" key="3">
    <source>
        <dbReference type="ARBA" id="ARBA00022801"/>
    </source>
</evidence>
<dbReference type="InterPro" id="IPR036439">
    <property type="entry name" value="Dockerin_dom_sf"/>
</dbReference>
<evidence type="ECO:0000259" key="8">
    <source>
        <dbReference type="PROSITE" id="PS51910"/>
    </source>
</evidence>
<keyword evidence="3 5" id="KW-0378">Hydrolase</keyword>
<gene>
    <name evidence="9" type="primary">chiA1_2</name>
    <name evidence="9" type="ORF">STSP2_02542</name>
</gene>
<dbReference type="STRING" id="1936003.STSP2_02542"/>
<dbReference type="Gene3D" id="3.20.20.80">
    <property type="entry name" value="Glycosidases"/>
    <property type="match status" value="1"/>
</dbReference>
<dbReference type="RefSeq" id="WP_146663046.1">
    <property type="nucleotide sequence ID" value="NZ_CP019791.1"/>
</dbReference>
<dbReference type="Pfam" id="PF00704">
    <property type="entry name" value="Glyco_hydro_18"/>
    <property type="match status" value="1"/>
</dbReference>
<dbReference type="SUPFAM" id="SSF63446">
    <property type="entry name" value="Type I dockerin domain"/>
    <property type="match status" value="1"/>
</dbReference>
<dbReference type="PROSITE" id="PS00018">
    <property type="entry name" value="EF_HAND_1"/>
    <property type="match status" value="1"/>
</dbReference>
<name>A0A1U9NN77_9BACT</name>
<accession>A0A1U9NN77</accession>
<comment type="similarity">
    <text evidence="6">Belongs to the glycosyl hydrolase 18 family.</text>
</comment>
<keyword evidence="4 5" id="KW-0326">Glycosidase</keyword>
<dbReference type="PROSITE" id="PS01095">
    <property type="entry name" value="GH18_1"/>
    <property type="match status" value="1"/>
</dbReference>
<dbReference type="EC" id="3.2.1.14" evidence="2"/>
<dbReference type="InterPro" id="IPR001579">
    <property type="entry name" value="Glyco_hydro_18_chit_AS"/>
</dbReference>
<dbReference type="InterPro" id="IPR001223">
    <property type="entry name" value="Glyco_hydro18_cat"/>
</dbReference>
<evidence type="ECO:0000256" key="2">
    <source>
        <dbReference type="ARBA" id="ARBA00012729"/>
    </source>
</evidence>
<dbReference type="PANTHER" id="PTHR11177:SF317">
    <property type="entry name" value="CHITINASE 12-RELATED"/>
    <property type="match status" value="1"/>
</dbReference>
<dbReference type="GO" id="GO:0000272">
    <property type="term" value="P:polysaccharide catabolic process"/>
    <property type="evidence" value="ECO:0007669"/>
    <property type="project" value="InterPro"/>
</dbReference>
<dbReference type="OrthoDB" id="9812811at2"/>
<dbReference type="Gene3D" id="1.10.1330.10">
    <property type="entry name" value="Dockerin domain"/>
    <property type="match status" value="1"/>
</dbReference>
<dbReference type="Proteomes" id="UP000189674">
    <property type="component" value="Chromosome"/>
</dbReference>
<evidence type="ECO:0000256" key="5">
    <source>
        <dbReference type="RuleBase" id="RU000489"/>
    </source>
</evidence>
<keyword evidence="10" id="KW-1185">Reference proteome</keyword>
<comment type="catalytic activity">
    <reaction evidence="1">
        <text>Random endo-hydrolysis of N-acetyl-beta-D-glucosaminide (1-&gt;4)-beta-linkages in chitin and chitodextrins.</text>
        <dbReference type="EC" id="3.2.1.14"/>
    </reaction>
</comment>
<dbReference type="GO" id="GO:0008061">
    <property type="term" value="F:chitin binding"/>
    <property type="evidence" value="ECO:0007669"/>
    <property type="project" value="InterPro"/>
</dbReference>
<evidence type="ECO:0000256" key="6">
    <source>
        <dbReference type="RuleBase" id="RU004453"/>
    </source>
</evidence>
<keyword evidence="7" id="KW-0732">Signal</keyword>
<feature type="domain" description="GH18" evidence="8">
    <location>
        <begin position="37"/>
        <end position="321"/>
    </location>
</feature>
<proteinExistence type="inferred from homology"/>
<dbReference type="KEGG" id="alus:STSP2_02542"/>
<evidence type="ECO:0000313" key="9">
    <source>
        <dbReference type="EMBL" id="AQT69353.1"/>
    </source>
</evidence>
<dbReference type="InterPro" id="IPR017853">
    <property type="entry name" value="GH"/>
</dbReference>
<organism evidence="9 10">
    <name type="scientific">Anaerohalosphaera lusitana</name>
    <dbReference type="NCBI Taxonomy" id="1936003"/>
    <lineage>
        <taxon>Bacteria</taxon>
        <taxon>Pseudomonadati</taxon>
        <taxon>Planctomycetota</taxon>
        <taxon>Phycisphaerae</taxon>
        <taxon>Sedimentisphaerales</taxon>
        <taxon>Anaerohalosphaeraceae</taxon>
        <taxon>Anaerohalosphaera</taxon>
    </lineage>
</organism>
<dbReference type="SUPFAM" id="SSF51445">
    <property type="entry name" value="(Trans)glycosidases"/>
    <property type="match status" value="1"/>
</dbReference>
<dbReference type="InterPro" id="IPR050314">
    <property type="entry name" value="Glycosyl_Hydrlase_18"/>
</dbReference>